<evidence type="ECO:0000313" key="1">
    <source>
        <dbReference type="EMBL" id="KAI8532832.1"/>
    </source>
</evidence>
<accession>A0ACC0LWU3</accession>
<organism evidence="1 2">
    <name type="scientific">Rhododendron molle</name>
    <name type="common">Chinese azalea</name>
    <name type="synonym">Azalea mollis</name>
    <dbReference type="NCBI Taxonomy" id="49168"/>
    <lineage>
        <taxon>Eukaryota</taxon>
        <taxon>Viridiplantae</taxon>
        <taxon>Streptophyta</taxon>
        <taxon>Embryophyta</taxon>
        <taxon>Tracheophyta</taxon>
        <taxon>Spermatophyta</taxon>
        <taxon>Magnoliopsida</taxon>
        <taxon>eudicotyledons</taxon>
        <taxon>Gunneridae</taxon>
        <taxon>Pentapetalae</taxon>
        <taxon>asterids</taxon>
        <taxon>Ericales</taxon>
        <taxon>Ericaceae</taxon>
        <taxon>Ericoideae</taxon>
        <taxon>Rhodoreae</taxon>
        <taxon>Rhododendron</taxon>
    </lineage>
</organism>
<sequence>MHCADKFLLHNLGQEISKLDFCKLSKVDRQDTHPAHCLAKRGLLPPSMSPDSREIPLWSGATADRHLP</sequence>
<comment type="caution">
    <text evidence="1">The sequence shown here is derived from an EMBL/GenBank/DDBJ whole genome shotgun (WGS) entry which is preliminary data.</text>
</comment>
<dbReference type="EMBL" id="CM046398">
    <property type="protein sequence ID" value="KAI8532832.1"/>
    <property type="molecule type" value="Genomic_DNA"/>
</dbReference>
<reference evidence="1" key="1">
    <citation type="submission" date="2022-02" db="EMBL/GenBank/DDBJ databases">
        <title>Plant Genome Project.</title>
        <authorList>
            <person name="Zhang R.-G."/>
        </authorList>
    </citation>
    <scope>NUCLEOTIDE SEQUENCE</scope>
    <source>
        <strain evidence="1">AT1</strain>
    </source>
</reference>
<dbReference type="Proteomes" id="UP001062846">
    <property type="component" value="Chromosome 11"/>
</dbReference>
<gene>
    <name evidence="1" type="ORF">RHMOL_Rhmol11G0245200</name>
</gene>
<keyword evidence="2" id="KW-1185">Reference proteome</keyword>
<protein>
    <submittedName>
        <fullName evidence="1">Uncharacterized protein</fullName>
    </submittedName>
</protein>
<name>A0ACC0LWU3_RHOML</name>
<evidence type="ECO:0000313" key="2">
    <source>
        <dbReference type="Proteomes" id="UP001062846"/>
    </source>
</evidence>
<proteinExistence type="predicted"/>